<dbReference type="SUPFAM" id="SSF141571">
    <property type="entry name" value="Pentapeptide repeat-like"/>
    <property type="match status" value="2"/>
</dbReference>
<dbReference type="InterPro" id="IPR051082">
    <property type="entry name" value="Pentapeptide-BTB/POZ_domain"/>
</dbReference>
<name>A0ABR8D933_9NOST</name>
<accession>A0ABR8D933</accession>
<keyword evidence="2" id="KW-1185">Reference proteome</keyword>
<dbReference type="Gene3D" id="2.160.20.80">
    <property type="entry name" value="E3 ubiquitin-protein ligase SopA"/>
    <property type="match status" value="3"/>
</dbReference>
<comment type="caution">
    <text evidence="1">The sequence shown here is derived from an EMBL/GenBank/DDBJ whole genome shotgun (WGS) entry which is preliminary data.</text>
</comment>
<protein>
    <submittedName>
        <fullName evidence="1">Pentapeptide repeat-containing protein</fullName>
    </submittedName>
</protein>
<dbReference type="Proteomes" id="UP000661112">
    <property type="component" value="Unassembled WGS sequence"/>
</dbReference>
<dbReference type="PANTHER" id="PTHR14136:SF17">
    <property type="entry name" value="BTB_POZ DOMAIN-CONTAINING PROTEIN KCTD9"/>
    <property type="match status" value="1"/>
</dbReference>
<evidence type="ECO:0000313" key="1">
    <source>
        <dbReference type="EMBL" id="MBD2503446.1"/>
    </source>
</evidence>
<dbReference type="PANTHER" id="PTHR14136">
    <property type="entry name" value="BTB_POZ DOMAIN-CONTAINING PROTEIN KCTD9"/>
    <property type="match status" value="1"/>
</dbReference>
<dbReference type="Pfam" id="PF00805">
    <property type="entry name" value="Pentapeptide"/>
    <property type="match status" value="3"/>
</dbReference>
<reference evidence="1 2" key="1">
    <citation type="journal article" date="2020" name="ISME J.">
        <title>Comparative genomics reveals insights into cyanobacterial evolution and habitat adaptation.</title>
        <authorList>
            <person name="Chen M.Y."/>
            <person name="Teng W.K."/>
            <person name="Zhao L."/>
            <person name="Hu C.X."/>
            <person name="Zhou Y.K."/>
            <person name="Han B.P."/>
            <person name="Song L.R."/>
            <person name="Shu W.S."/>
        </authorList>
    </citation>
    <scope>NUCLEOTIDE SEQUENCE [LARGE SCALE GENOMIC DNA]</scope>
    <source>
        <strain evidence="1 2">FACHB-119</strain>
    </source>
</reference>
<sequence>MNVEELLAKYANGVINFIGVDLSEANLSGVKLCGVNFSQANLSVINLSGANLSDANFSHAKLNVARLSGANLTNAIFNHSSLNVANLIRADLSRAQLRGASLVRAELLRAELSRADLSEANLEGADLREATLRHTNLRRANLNSVILRGASVISANLKMAHLNGADLSRADLTSANLRDAELKQVNLFQANLSGADLSGANLRWADLSGANLSWADLSGAKLSGANLVGADLSNANLTNASLVHANLMQAKLIKIEWVGADLTSADLTGAKLYSTSRFGLKTEGLVCQWIDLSPTGDRTMIQKFDTEDPRDFFNETPPTIQIIVDAALEPEANFALAGAYYHIAQEYKLLPQPPSMEIGRRRTVFTFRVENDAALLPTACIAILPFQDASNTQKNIHAVLAMIEKENLSTSSIKTAQRVKQLSTAIAQTIIQANTIRKIKKNLHLAAKIKFFQTPTQTMLTNSSAQTLIVYENTNFGKRFINASDTILADVYTESTTNTLPPLNTLIDFVNSFHYVNE</sequence>
<organism evidence="1 2">
    <name type="scientific">Anabaena azotica FACHB-119</name>
    <dbReference type="NCBI Taxonomy" id="947527"/>
    <lineage>
        <taxon>Bacteria</taxon>
        <taxon>Bacillati</taxon>
        <taxon>Cyanobacteriota</taxon>
        <taxon>Cyanophyceae</taxon>
        <taxon>Nostocales</taxon>
        <taxon>Nostocaceae</taxon>
        <taxon>Anabaena</taxon>
        <taxon>Anabaena azotica</taxon>
    </lineage>
</organism>
<dbReference type="Pfam" id="PF13599">
    <property type="entry name" value="Pentapeptide_4"/>
    <property type="match status" value="1"/>
</dbReference>
<dbReference type="EMBL" id="JACJSG010000035">
    <property type="protein sequence ID" value="MBD2503446.1"/>
    <property type="molecule type" value="Genomic_DNA"/>
</dbReference>
<dbReference type="InterPro" id="IPR001646">
    <property type="entry name" value="5peptide_repeat"/>
</dbReference>
<dbReference type="RefSeq" id="WP_190476330.1">
    <property type="nucleotide sequence ID" value="NZ_JACJSG010000035.1"/>
</dbReference>
<gene>
    <name evidence="1" type="ORF">H6G83_23050</name>
</gene>
<proteinExistence type="predicted"/>
<evidence type="ECO:0000313" key="2">
    <source>
        <dbReference type="Proteomes" id="UP000661112"/>
    </source>
</evidence>